<proteinExistence type="predicted"/>
<dbReference type="EMBL" id="PYGK01000003">
    <property type="protein sequence ID" value="PSL33339.1"/>
    <property type="molecule type" value="Genomic_DNA"/>
</dbReference>
<name>A0A2P8GH88_9BACT</name>
<sequence length="336" mass="38073">MYLKDGPDAGSLLAEVAGSIQDFNHSVDVYINHIGEYEIFNPFLSGLQIATTGINKPIPSRFWERLGIRHLILDTSFSRLVVSDDWQADHDNSDEDSKSWSHIKNEAIIEELSTLFKSSAIIQFADWADVIGASDYWEGIFYDVIKPLNRKDFQFVFRLGDVSKKSILEVDEILDIIGGYSSCGRVTVVLDHNEADKLWSKLNGVVYDITVSGARPQEARERQWYIFNTMNIDSLIVLYANRTILFSREQQSQFDGRAFENLYVPLPGHGRDCFDAGYRMGLLLQLNTPHCIALGQAVSGAFGRNESWPRAEVLLTYIKDWMAEMSSDSYSTSLIK</sequence>
<dbReference type="OrthoDB" id="787163at2"/>
<organism evidence="1 2">
    <name type="scientific">Chitinophaga ginsengisoli</name>
    <dbReference type="NCBI Taxonomy" id="363837"/>
    <lineage>
        <taxon>Bacteria</taxon>
        <taxon>Pseudomonadati</taxon>
        <taxon>Bacteroidota</taxon>
        <taxon>Chitinophagia</taxon>
        <taxon>Chitinophagales</taxon>
        <taxon>Chitinophagaceae</taxon>
        <taxon>Chitinophaga</taxon>
    </lineage>
</organism>
<gene>
    <name evidence="1" type="ORF">CLV42_103322</name>
</gene>
<protein>
    <submittedName>
        <fullName evidence="1">Uncharacterized protein</fullName>
    </submittedName>
</protein>
<keyword evidence="2" id="KW-1185">Reference proteome</keyword>
<dbReference type="RefSeq" id="WP_106601653.1">
    <property type="nucleotide sequence ID" value="NZ_PYGK01000003.1"/>
</dbReference>
<accession>A0A2P8GH88</accession>
<reference evidence="1 2" key="1">
    <citation type="submission" date="2018-03" db="EMBL/GenBank/DDBJ databases">
        <title>Genomic Encyclopedia of Archaeal and Bacterial Type Strains, Phase II (KMG-II): from individual species to whole genera.</title>
        <authorList>
            <person name="Goeker M."/>
        </authorList>
    </citation>
    <scope>NUCLEOTIDE SEQUENCE [LARGE SCALE GENOMIC DNA]</scope>
    <source>
        <strain evidence="1 2">DSM 18107</strain>
    </source>
</reference>
<evidence type="ECO:0000313" key="2">
    <source>
        <dbReference type="Proteomes" id="UP000240978"/>
    </source>
</evidence>
<comment type="caution">
    <text evidence="1">The sequence shown here is derived from an EMBL/GenBank/DDBJ whole genome shotgun (WGS) entry which is preliminary data.</text>
</comment>
<evidence type="ECO:0000313" key="1">
    <source>
        <dbReference type="EMBL" id="PSL33339.1"/>
    </source>
</evidence>
<dbReference type="AlphaFoldDB" id="A0A2P8GH88"/>
<dbReference type="Proteomes" id="UP000240978">
    <property type="component" value="Unassembled WGS sequence"/>
</dbReference>